<dbReference type="InterPro" id="IPR000835">
    <property type="entry name" value="HTH_MarR-typ"/>
</dbReference>
<dbReference type="PANTHER" id="PTHR33164:SF43">
    <property type="entry name" value="HTH-TYPE TRANSCRIPTIONAL REPRESSOR YETL"/>
    <property type="match status" value="1"/>
</dbReference>
<dbReference type="InterPro" id="IPR036390">
    <property type="entry name" value="WH_DNA-bd_sf"/>
</dbReference>
<dbReference type="RefSeq" id="WP_033502624.1">
    <property type="nucleotide sequence ID" value="NZ_CP062939.1"/>
</dbReference>
<feature type="domain" description="HTH marR-type" evidence="1">
    <location>
        <begin position="1"/>
        <end position="134"/>
    </location>
</feature>
<dbReference type="OrthoDB" id="3237509at2"/>
<evidence type="ECO:0000259" key="1">
    <source>
        <dbReference type="PROSITE" id="PS50995"/>
    </source>
</evidence>
<dbReference type="AlphaFoldDB" id="A0A087E7P4"/>
<protein>
    <submittedName>
        <fullName evidence="2">MarR family transcriptional regulator</fullName>
    </submittedName>
</protein>
<dbReference type="Gene3D" id="1.10.10.10">
    <property type="entry name" value="Winged helix-like DNA-binding domain superfamily/Winged helix DNA-binding domain"/>
    <property type="match status" value="1"/>
</dbReference>
<keyword evidence="3" id="KW-1185">Reference proteome</keyword>
<dbReference type="PRINTS" id="PR00598">
    <property type="entry name" value="HTHMARR"/>
</dbReference>
<dbReference type="eggNOG" id="COG1846">
    <property type="taxonomic scope" value="Bacteria"/>
</dbReference>
<dbReference type="Pfam" id="PF01047">
    <property type="entry name" value="MarR"/>
    <property type="match status" value="1"/>
</dbReference>
<dbReference type="PANTHER" id="PTHR33164">
    <property type="entry name" value="TRANSCRIPTIONAL REGULATOR, MARR FAMILY"/>
    <property type="match status" value="1"/>
</dbReference>
<proteinExistence type="predicted"/>
<dbReference type="STRING" id="77635.BISU_0272"/>
<dbReference type="CDD" id="cd00090">
    <property type="entry name" value="HTH_ARSR"/>
    <property type="match status" value="1"/>
</dbReference>
<dbReference type="PROSITE" id="PS50995">
    <property type="entry name" value="HTH_MARR_2"/>
    <property type="match status" value="1"/>
</dbReference>
<sequence>MGFEQEAFETLLANVMSKRSLAAKHYSRYGSGEPFVLRHLRKQGTSTPSQLASALRSSSGRISAVLSSLEKKGFVTREVDVKDRRNILVSITDTGLEQALKDRDEARSAICWIFTQMGERRTRDFVDLVTEFHVYMSICKPGEPRPTREEIEKAFASLPHDE</sequence>
<dbReference type="SUPFAM" id="SSF46785">
    <property type="entry name" value="Winged helix' DNA-binding domain"/>
    <property type="match status" value="1"/>
</dbReference>
<evidence type="ECO:0000313" key="3">
    <source>
        <dbReference type="Proteomes" id="UP000029055"/>
    </source>
</evidence>
<gene>
    <name evidence="2" type="ORF">BISU_0272</name>
</gene>
<evidence type="ECO:0000313" key="2">
    <source>
        <dbReference type="EMBL" id="KFJ03795.1"/>
    </source>
</evidence>
<comment type="caution">
    <text evidence="2">The sequence shown here is derived from an EMBL/GenBank/DDBJ whole genome shotgun (WGS) entry which is preliminary data.</text>
</comment>
<organism evidence="2 3">
    <name type="scientific">Bifidobacterium subtile</name>
    <dbReference type="NCBI Taxonomy" id="77635"/>
    <lineage>
        <taxon>Bacteria</taxon>
        <taxon>Bacillati</taxon>
        <taxon>Actinomycetota</taxon>
        <taxon>Actinomycetes</taxon>
        <taxon>Bifidobacteriales</taxon>
        <taxon>Bifidobacteriaceae</taxon>
        <taxon>Bifidobacterium</taxon>
    </lineage>
</organism>
<dbReference type="InterPro" id="IPR011991">
    <property type="entry name" value="ArsR-like_HTH"/>
</dbReference>
<dbReference type="SMART" id="SM00347">
    <property type="entry name" value="HTH_MARR"/>
    <property type="match status" value="1"/>
</dbReference>
<dbReference type="GO" id="GO:0003700">
    <property type="term" value="F:DNA-binding transcription factor activity"/>
    <property type="evidence" value="ECO:0007669"/>
    <property type="project" value="InterPro"/>
</dbReference>
<dbReference type="Proteomes" id="UP000029055">
    <property type="component" value="Unassembled WGS sequence"/>
</dbReference>
<reference evidence="2 3" key="1">
    <citation type="submission" date="2014-03" db="EMBL/GenBank/DDBJ databases">
        <title>Genomics of Bifidobacteria.</title>
        <authorList>
            <person name="Ventura M."/>
            <person name="Milani C."/>
            <person name="Lugli G.A."/>
        </authorList>
    </citation>
    <scope>NUCLEOTIDE SEQUENCE [LARGE SCALE GENOMIC DNA]</scope>
    <source>
        <strain evidence="2 3">LMG 11597</strain>
    </source>
</reference>
<dbReference type="EMBL" id="JGZR01000006">
    <property type="protein sequence ID" value="KFJ03795.1"/>
    <property type="molecule type" value="Genomic_DNA"/>
</dbReference>
<accession>A0A087E7P4</accession>
<dbReference type="GO" id="GO:0006950">
    <property type="term" value="P:response to stress"/>
    <property type="evidence" value="ECO:0007669"/>
    <property type="project" value="TreeGrafter"/>
</dbReference>
<dbReference type="InterPro" id="IPR039422">
    <property type="entry name" value="MarR/SlyA-like"/>
</dbReference>
<dbReference type="InterPro" id="IPR036388">
    <property type="entry name" value="WH-like_DNA-bd_sf"/>
</dbReference>
<name>A0A087E7P4_9BIFI</name>